<keyword evidence="1" id="KW-0472">Membrane</keyword>
<reference evidence="3 4" key="1">
    <citation type="submission" date="2019-01" db="EMBL/GenBank/DDBJ databases">
        <title>Lacibacter sp. strain TTM-7.</title>
        <authorList>
            <person name="Chen W.-M."/>
        </authorList>
    </citation>
    <scope>NUCLEOTIDE SEQUENCE [LARGE SCALE GENOMIC DNA]</scope>
    <source>
        <strain evidence="3 4">TTM-7</strain>
    </source>
</reference>
<dbReference type="Gene3D" id="1.25.40.10">
    <property type="entry name" value="Tetratricopeptide repeat domain"/>
    <property type="match status" value="2"/>
</dbReference>
<sequence length="861" mass="98347">MLRRLLPFSSVVFLFLFFSGDDEPQQKAKWIEVYQPKDQLQAYLEKLYDLTDEQPFYLSNKADSLEQTLWRKPKAKEEQTAYLDFVLNIAYHLLQQGQIQASTRWYEKGLKYQQQQKVVYEAEEFIIKPLGNNYVRLGNYDKAIALQQSAIEQATAEQKFNLLPSLYSNQAITYYWLGNYDATQTACNKGLHFISQQPTATGLLYNVKADAFYAAAKTDSAYFYNQKALTFFRSADATDADASWMVSALQLSAKLLYDQQQWSYALKKLQNAEKILEQSYPDSRQRDKAKLKIETGKLFLQLQQPDSSIQQLKEGLQYFNSNNGYYPDHTVTGLYAVLAKAFAQQQPDSAAHYYQLAVANDYYCNQLITVSTNSLQSSNTTSSSEEAIVFFEEQYRRTGKQELLQQLLWLIELSKGRKLLNEQNRSRQWQADSSNSLQQQLFAELRNDYLLLAETNDAAKKTFISERIRKQELQLGLQENRFAQLLEQPSLQQFQQKLKEVTEKADFISYAIVNSNIYLLHTKDGKVDCKLLPLVTVKQQTDSLLQTYFSPTSSAYNNDPSAYFQSSNEVRKQLLPFSINHKPLIISADGWLHNLPFEALSIDDKQQFLAEQTAVSYVYSFLQYVQDVKQSIEKLPLTVYSFSKEQNGFAALPNSIVEAKQLSKQFKANSYEATVTDANAFVQSMQSGAVLHIAAHAVADSTQQPYLVLKQKFYLGQLQYVVTAAPLVVLTACETAAGKIQNGEGVTSIGRAFISKGVKAVVASRWPVDDAVAPLFVQSFYTSLQKQHSPVTALQDARKEYLQNATSLAQKNPLLWSGFCYIGVDQQLQLQTSFFSWYWLLLLFIPIIFLIQRKWKRKISA</sequence>
<keyword evidence="1" id="KW-0812">Transmembrane</keyword>
<evidence type="ECO:0000259" key="2">
    <source>
        <dbReference type="Pfam" id="PF12770"/>
    </source>
</evidence>
<dbReference type="EMBL" id="SDHW01000004">
    <property type="protein sequence ID" value="RXK59238.1"/>
    <property type="molecule type" value="Genomic_DNA"/>
</dbReference>
<evidence type="ECO:0000256" key="1">
    <source>
        <dbReference type="SAM" id="Phobius"/>
    </source>
</evidence>
<dbReference type="InterPro" id="IPR024983">
    <property type="entry name" value="CHAT_dom"/>
</dbReference>
<dbReference type="Proteomes" id="UP000290204">
    <property type="component" value="Unassembled WGS sequence"/>
</dbReference>
<dbReference type="InterPro" id="IPR011990">
    <property type="entry name" value="TPR-like_helical_dom_sf"/>
</dbReference>
<gene>
    <name evidence="3" type="ORF">ESA94_13940</name>
</gene>
<keyword evidence="4" id="KW-1185">Reference proteome</keyword>
<proteinExistence type="predicted"/>
<protein>
    <submittedName>
        <fullName evidence="3">CHAT domain-containing protein</fullName>
    </submittedName>
</protein>
<dbReference type="PANTHER" id="PTHR10098">
    <property type="entry name" value="RAPSYN-RELATED"/>
    <property type="match status" value="1"/>
</dbReference>
<evidence type="ECO:0000313" key="3">
    <source>
        <dbReference type="EMBL" id="RXK59238.1"/>
    </source>
</evidence>
<dbReference type="RefSeq" id="WP_129131542.1">
    <property type="nucleotide sequence ID" value="NZ_SDHW01000004.1"/>
</dbReference>
<dbReference type="SUPFAM" id="SSF48452">
    <property type="entry name" value="TPR-like"/>
    <property type="match status" value="2"/>
</dbReference>
<dbReference type="InterPro" id="IPR019734">
    <property type="entry name" value="TPR_rpt"/>
</dbReference>
<dbReference type="Pfam" id="PF12770">
    <property type="entry name" value="CHAT"/>
    <property type="match status" value="1"/>
</dbReference>
<evidence type="ECO:0000313" key="4">
    <source>
        <dbReference type="Proteomes" id="UP000290204"/>
    </source>
</evidence>
<feature type="domain" description="CHAT" evidence="2">
    <location>
        <begin position="580"/>
        <end position="823"/>
    </location>
</feature>
<feature type="transmembrane region" description="Helical" evidence="1">
    <location>
        <begin position="834"/>
        <end position="851"/>
    </location>
</feature>
<keyword evidence="1" id="KW-1133">Transmembrane helix</keyword>
<dbReference type="SMART" id="SM00028">
    <property type="entry name" value="TPR"/>
    <property type="match status" value="6"/>
</dbReference>
<dbReference type="OrthoDB" id="9771112at2"/>
<organism evidence="3 4">
    <name type="scientific">Lacibacter luteus</name>
    <dbReference type="NCBI Taxonomy" id="2508719"/>
    <lineage>
        <taxon>Bacteria</taxon>
        <taxon>Pseudomonadati</taxon>
        <taxon>Bacteroidota</taxon>
        <taxon>Chitinophagia</taxon>
        <taxon>Chitinophagales</taxon>
        <taxon>Chitinophagaceae</taxon>
        <taxon>Lacibacter</taxon>
    </lineage>
</organism>
<name>A0A4Q1CGF8_9BACT</name>
<comment type="caution">
    <text evidence="3">The sequence shown here is derived from an EMBL/GenBank/DDBJ whole genome shotgun (WGS) entry which is preliminary data.</text>
</comment>
<accession>A0A4Q1CGF8</accession>
<dbReference type="AlphaFoldDB" id="A0A4Q1CGF8"/>